<keyword evidence="2" id="KW-1185">Reference proteome</keyword>
<evidence type="ECO:0000313" key="1">
    <source>
        <dbReference type="EMBL" id="GAA2377083.1"/>
    </source>
</evidence>
<protein>
    <recommendedName>
        <fullName evidence="3">Acyl-CoA carboxylase subunit epsilon</fullName>
    </recommendedName>
</protein>
<dbReference type="InterPro" id="IPR032716">
    <property type="entry name" value="ACC_epsilon"/>
</dbReference>
<sequence length="79" mass="8308">MSDDVTSAGSQEQPARPFLTIVDGKPTDAELAALVGVFAAASGGTADTGPQIRNDWGRPVDMFRVNWGQPGSFTNRGGW</sequence>
<dbReference type="Proteomes" id="UP001501170">
    <property type="component" value="Unassembled WGS sequence"/>
</dbReference>
<dbReference type="RefSeq" id="WP_006896479.1">
    <property type="nucleotide sequence ID" value="NZ_BAAARB010000006.1"/>
</dbReference>
<name>A0ABN3HDS1_9ACTN</name>
<gene>
    <name evidence="1" type="ORF">GCM10009855_15610</name>
</gene>
<dbReference type="EMBL" id="BAAARB010000006">
    <property type="protein sequence ID" value="GAA2377083.1"/>
    <property type="molecule type" value="Genomic_DNA"/>
</dbReference>
<accession>A0ABN3HDS1</accession>
<evidence type="ECO:0008006" key="3">
    <source>
        <dbReference type="Google" id="ProtNLM"/>
    </source>
</evidence>
<reference evidence="1 2" key="1">
    <citation type="journal article" date="2019" name="Int. J. Syst. Evol. Microbiol.">
        <title>The Global Catalogue of Microorganisms (GCM) 10K type strain sequencing project: providing services to taxonomists for standard genome sequencing and annotation.</title>
        <authorList>
            <consortium name="The Broad Institute Genomics Platform"/>
            <consortium name="The Broad Institute Genome Sequencing Center for Infectious Disease"/>
            <person name="Wu L."/>
            <person name="Ma J."/>
        </authorList>
    </citation>
    <scope>NUCLEOTIDE SEQUENCE [LARGE SCALE GENOMIC DNA]</scope>
    <source>
        <strain evidence="1 2">JCM 16227</strain>
    </source>
</reference>
<comment type="caution">
    <text evidence="1">The sequence shown here is derived from an EMBL/GenBank/DDBJ whole genome shotgun (WGS) entry which is preliminary data.</text>
</comment>
<organism evidence="1 2">
    <name type="scientific">Gordonia cholesterolivorans</name>
    <dbReference type="NCBI Taxonomy" id="559625"/>
    <lineage>
        <taxon>Bacteria</taxon>
        <taxon>Bacillati</taxon>
        <taxon>Actinomycetota</taxon>
        <taxon>Actinomycetes</taxon>
        <taxon>Mycobacteriales</taxon>
        <taxon>Gordoniaceae</taxon>
        <taxon>Gordonia</taxon>
    </lineage>
</organism>
<proteinExistence type="predicted"/>
<dbReference type="Pfam" id="PF13822">
    <property type="entry name" value="ACC_epsilon"/>
    <property type="match status" value="1"/>
</dbReference>
<evidence type="ECO:0000313" key="2">
    <source>
        <dbReference type="Proteomes" id="UP001501170"/>
    </source>
</evidence>